<dbReference type="GO" id="GO:0005576">
    <property type="term" value="C:extracellular region"/>
    <property type="evidence" value="ECO:0007669"/>
    <property type="project" value="UniProtKB-SubCell"/>
</dbReference>
<gene>
    <name evidence="12 18" type="primary">eno</name>
    <name evidence="18" type="ORF">ANACAC_02639</name>
</gene>
<dbReference type="AlphaFoldDB" id="B0MGC8"/>
<keyword evidence="19" id="KW-1185">Reference proteome</keyword>
<dbReference type="GO" id="GO:0006096">
    <property type="term" value="P:glycolytic process"/>
    <property type="evidence" value="ECO:0007669"/>
    <property type="project" value="UniProtKB-UniRule"/>
</dbReference>
<comment type="subcellular location">
    <subcellularLocation>
        <location evidence="12">Cytoplasm</location>
    </subcellularLocation>
    <subcellularLocation>
        <location evidence="12">Secreted</location>
    </subcellularLocation>
    <subcellularLocation>
        <location evidence="12">Cell surface</location>
    </subcellularLocation>
    <text evidence="12">Fractions of enolase are present in both the cytoplasm and on the cell surface.</text>
</comment>
<comment type="pathway">
    <text evidence="1 12">Carbohydrate degradation; glycolysis; pyruvate from D-glyceraldehyde 3-phosphate: step 4/5.</text>
</comment>
<dbReference type="GO" id="GO:0000015">
    <property type="term" value="C:phosphopyruvate hydratase complex"/>
    <property type="evidence" value="ECO:0007669"/>
    <property type="project" value="InterPro"/>
</dbReference>
<keyword evidence="7 12" id="KW-0479">Metal-binding</keyword>
<dbReference type="SFLD" id="SFLDG00178">
    <property type="entry name" value="enolase"/>
    <property type="match status" value="1"/>
</dbReference>
<feature type="binding site" evidence="12 15">
    <location>
        <position position="325"/>
    </location>
    <ligand>
        <name>Mg(2+)</name>
        <dbReference type="ChEBI" id="CHEBI:18420"/>
    </ligand>
</feature>
<dbReference type="STRING" id="411490.ANACAC_02639"/>
<comment type="caution">
    <text evidence="18">The sequence shown here is derived from an EMBL/GenBank/DDBJ whole genome shotgun (WGS) entry which is preliminary data.</text>
</comment>
<keyword evidence="10 12" id="KW-0456">Lyase</keyword>
<evidence type="ECO:0000256" key="3">
    <source>
        <dbReference type="ARBA" id="ARBA00012058"/>
    </source>
</evidence>
<name>B0MGC8_ANACD</name>
<feature type="active site" description="Proton acceptor" evidence="12 13">
    <location>
        <position position="350"/>
    </location>
</feature>
<dbReference type="EC" id="4.2.1.11" evidence="3 12"/>
<evidence type="ECO:0000256" key="11">
    <source>
        <dbReference type="ARBA" id="ARBA00048951"/>
    </source>
</evidence>
<evidence type="ECO:0000313" key="19">
    <source>
        <dbReference type="Proteomes" id="UP000004935"/>
    </source>
</evidence>
<evidence type="ECO:0000256" key="8">
    <source>
        <dbReference type="ARBA" id="ARBA00022842"/>
    </source>
</evidence>
<dbReference type="HAMAP" id="MF_00318">
    <property type="entry name" value="Enolase"/>
    <property type="match status" value="1"/>
</dbReference>
<dbReference type="SMART" id="SM01193">
    <property type="entry name" value="Enolase_N"/>
    <property type="match status" value="1"/>
</dbReference>
<dbReference type="InterPro" id="IPR020810">
    <property type="entry name" value="Enolase_C"/>
</dbReference>
<feature type="binding site" evidence="14">
    <location>
        <position position="160"/>
    </location>
    <ligand>
        <name>substrate</name>
    </ligand>
</feature>
<dbReference type="UniPathway" id="UPA00109">
    <property type="reaction ID" value="UER00187"/>
</dbReference>
<feature type="binding site" evidence="14">
    <location>
        <position position="298"/>
    </location>
    <ligand>
        <name>substrate</name>
    </ligand>
</feature>
<dbReference type="SFLD" id="SFLDS00001">
    <property type="entry name" value="Enolase"/>
    <property type="match status" value="1"/>
</dbReference>
<dbReference type="InterPro" id="IPR020809">
    <property type="entry name" value="Enolase_CS"/>
</dbReference>
<evidence type="ECO:0000256" key="9">
    <source>
        <dbReference type="ARBA" id="ARBA00023152"/>
    </source>
</evidence>
<feature type="binding site" evidence="14">
    <location>
        <position position="401"/>
    </location>
    <ligand>
        <name>substrate</name>
    </ligand>
</feature>
<feature type="binding site" evidence="12">
    <location>
        <position position="401"/>
    </location>
    <ligand>
        <name>(2R)-2-phosphoglycerate</name>
        <dbReference type="ChEBI" id="CHEBI:58289"/>
    </ligand>
</feature>
<feature type="binding site" evidence="12">
    <location>
        <position position="380"/>
    </location>
    <ligand>
        <name>(2R)-2-phosphoglycerate</name>
        <dbReference type="ChEBI" id="CHEBI:58289"/>
    </ligand>
</feature>
<proteinExistence type="inferred from homology"/>
<protein>
    <recommendedName>
        <fullName evidence="4 12">Enolase</fullName>
        <ecNumber evidence="3 12">4.2.1.11</ecNumber>
    </recommendedName>
    <alternativeName>
        <fullName evidence="12">2-phospho-D-glycerate hydro-lyase</fullName>
    </alternativeName>
    <alternativeName>
        <fullName evidence="12">2-phosphoglycerate dehydratase</fullName>
    </alternativeName>
</protein>
<dbReference type="FunFam" id="3.30.390.10:FF:000001">
    <property type="entry name" value="Enolase"/>
    <property type="match status" value="1"/>
</dbReference>
<evidence type="ECO:0000256" key="1">
    <source>
        <dbReference type="ARBA" id="ARBA00005031"/>
    </source>
</evidence>
<feature type="domain" description="Enolase C-terminal TIM barrel" evidence="16">
    <location>
        <begin position="144"/>
        <end position="434"/>
    </location>
</feature>
<dbReference type="InterPro" id="IPR020811">
    <property type="entry name" value="Enolase_N"/>
</dbReference>
<reference evidence="18" key="2">
    <citation type="submission" date="2013-11" db="EMBL/GenBank/DDBJ databases">
        <title>Draft genome sequence of Anaerostipes caccae (DSM 14662).</title>
        <authorList>
            <person name="Sudarsanam P."/>
            <person name="Ley R."/>
            <person name="Guruge J."/>
            <person name="Turnbaugh P.J."/>
            <person name="Mahowald M."/>
            <person name="Liep D."/>
            <person name="Gordon J."/>
        </authorList>
    </citation>
    <scope>NUCLEOTIDE SEQUENCE</scope>
    <source>
        <strain evidence="18">DSM 14662</strain>
    </source>
</reference>
<feature type="binding site" evidence="14">
    <location>
        <begin position="377"/>
        <end position="380"/>
    </location>
    <ligand>
        <name>substrate</name>
    </ligand>
</feature>
<feature type="binding site" evidence="12 15">
    <location>
        <position position="247"/>
    </location>
    <ligand>
        <name>Mg(2+)</name>
        <dbReference type="ChEBI" id="CHEBI:18420"/>
    </ligand>
</feature>
<feature type="binding site" evidence="12">
    <location>
        <position position="379"/>
    </location>
    <ligand>
        <name>(2R)-2-phosphoglycerate</name>
        <dbReference type="ChEBI" id="CHEBI:58289"/>
    </ligand>
</feature>
<dbReference type="SFLD" id="SFLDF00002">
    <property type="entry name" value="enolase"/>
    <property type="match status" value="1"/>
</dbReference>
<evidence type="ECO:0000256" key="4">
    <source>
        <dbReference type="ARBA" id="ARBA00017068"/>
    </source>
</evidence>
<evidence type="ECO:0000256" key="5">
    <source>
        <dbReference type="ARBA" id="ARBA00022490"/>
    </source>
</evidence>
<dbReference type="eggNOG" id="COG0148">
    <property type="taxonomic scope" value="Bacteria"/>
</dbReference>
<evidence type="ECO:0000256" key="2">
    <source>
        <dbReference type="ARBA" id="ARBA00009604"/>
    </source>
</evidence>
<feature type="binding site" evidence="12 15">
    <location>
        <position position="298"/>
    </location>
    <ligand>
        <name>Mg(2+)</name>
        <dbReference type="ChEBI" id="CHEBI:18420"/>
    </ligand>
</feature>
<evidence type="ECO:0000259" key="17">
    <source>
        <dbReference type="SMART" id="SM01193"/>
    </source>
</evidence>
<reference evidence="18" key="1">
    <citation type="submission" date="2007-11" db="EMBL/GenBank/DDBJ databases">
        <authorList>
            <person name="Fulton L."/>
            <person name="Clifton S."/>
            <person name="Fulton B."/>
            <person name="Xu J."/>
            <person name="Minx P."/>
            <person name="Pepin K.H."/>
            <person name="Johnson M."/>
            <person name="Thiruvilangam P."/>
            <person name="Bhonagiri V."/>
            <person name="Nash W.E."/>
            <person name="Mardis E.R."/>
            <person name="Wilson R.K."/>
        </authorList>
    </citation>
    <scope>NUCLEOTIDE SEQUENCE [LARGE SCALE GENOMIC DNA]</scope>
    <source>
        <strain evidence="18">DSM 14662</strain>
    </source>
</reference>
<dbReference type="PANTHER" id="PTHR11902:SF1">
    <property type="entry name" value="ENOLASE"/>
    <property type="match status" value="1"/>
</dbReference>
<dbReference type="EMBL" id="ABAX03000017">
    <property type="protein sequence ID" value="EDR96769.1"/>
    <property type="molecule type" value="Genomic_DNA"/>
</dbReference>
<dbReference type="SMART" id="SM01192">
    <property type="entry name" value="Enolase_C"/>
    <property type="match status" value="1"/>
</dbReference>
<feature type="active site" description="Proton donor" evidence="12 13">
    <location>
        <position position="210"/>
    </location>
</feature>
<dbReference type="GO" id="GO:0004634">
    <property type="term" value="F:phosphopyruvate hydratase activity"/>
    <property type="evidence" value="ECO:0007669"/>
    <property type="project" value="UniProtKB-UniRule"/>
</dbReference>
<dbReference type="GO" id="GO:0000287">
    <property type="term" value="F:magnesium ion binding"/>
    <property type="evidence" value="ECO:0007669"/>
    <property type="project" value="UniProtKB-UniRule"/>
</dbReference>
<dbReference type="GO" id="GO:0009986">
    <property type="term" value="C:cell surface"/>
    <property type="evidence" value="ECO:0007669"/>
    <property type="project" value="UniProtKB-SubCell"/>
</dbReference>
<dbReference type="SUPFAM" id="SSF54826">
    <property type="entry name" value="Enolase N-terminal domain-like"/>
    <property type="match status" value="1"/>
</dbReference>
<evidence type="ECO:0000256" key="13">
    <source>
        <dbReference type="PIRSR" id="PIRSR001400-1"/>
    </source>
</evidence>
<evidence type="ECO:0000259" key="16">
    <source>
        <dbReference type="SMART" id="SM01192"/>
    </source>
</evidence>
<comment type="cofactor">
    <cofactor evidence="15">
        <name>Mg(2+)</name>
        <dbReference type="ChEBI" id="CHEBI:18420"/>
    </cofactor>
    <text evidence="15">Mg(2+) is required for catalysis and for stabilizing the dimer.</text>
</comment>
<feature type="domain" description="Enolase N-terminal" evidence="17">
    <location>
        <begin position="10"/>
        <end position="139"/>
    </location>
</feature>
<accession>B0MGC8</accession>
<dbReference type="Proteomes" id="UP000004935">
    <property type="component" value="Unassembled WGS sequence"/>
</dbReference>
<dbReference type="PRINTS" id="PR00148">
    <property type="entry name" value="ENOLASE"/>
</dbReference>
<feature type="binding site" evidence="12">
    <location>
        <position position="168"/>
    </location>
    <ligand>
        <name>(2R)-2-phosphoglycerate</name>
        <dbReference type="ChEBI" id="CHEBI:58289"/>
    </ligand>
</feature>
<dbReference type="PROSITE" id="PS00164">
    <property type="entry name" value="ENOLASE"/>
    <property type="match status" value="1"/>
</dbReference>
<evidence type="ECO:0000256" key="14">
    <source>
        <dbReference type="PIRSR" id="PIRSR001400-2"/>
    </source>
</evidence>
<comment type="function">
    <text evidence="12">Catalyzes the reversible conversion of 2-phosphoglycerate (2-PG) into phosphoenolpyruvate (PEP). It is essential for the degradation of carbohydrates via glycolysis.</text>
</comment>
<dbReference type="CDD" id="cd03313">
    <property type="entry name" value="enolase"/>
    <property type="match status" value="1"/>
</dbReference>
<evidence type="ECO:0000256" key="15">
    <source>
        <dbReference type="PIRSR" id="PIRSR001400-3"/>
    </source>
</evidence>
<dbReference type="Pfam" id="PF00113">
    <property type="entry name" value="Enolase_C"/>
    <property type="match status" value="1"/>
</dbReference>
<sequence>MNVLKYGLSIEDVIGREVLDSRGNPTVEVEVLLSNGHFGTALVPSGASTGKFEAIELRDREKRYGGMGVETAVNHVNHRIADRLVGKNALNQIEIDQIMIEADGTENKEKFGANAILGASLATARAAANGLGIPLYQYLGGSFACKLPVPMMNILNGGKHADNTVDFQEFMIAPVGAETFKEALMMGTEIYHKLKSILKENHLSTGVGDEGGFAPNLESSEAALDLLVKAIENAGYKAGEQIMIAMDCAASEIYDEDEDVYYFPGESQMTGKEIRRNSEEMVQYYEQLTEHYPIFSIEDGLNEEDAPGWKVLTYRLGEKILLVGDDLFVTNKKRLTDGIENDMANSILIKPNQIGTLTETLDAIETAKRAGYKTIISHRSGETEDTTIADIAVATNSGLIKTGAPCRSDRTAKYNRLLRIEEELGACKRYGLYL</sequence>
<comment type="similarity">
    <text evidence="2 12">Belongs to the enolase family.</text>
</comment>
<keyword evidence="9 12" id="KW-0324">Glycolysis</keyword>
<dbReference type="PIRSF" id="PIRSF001400">
    <property type="entry name" value="Enolase"/>
    <property type="match status" value="1"/>
</dbReference>
<comment type="catalytic activity">
    <reaction evidence="11">
        <text>(2R)-2-phosphoglycerate = phosphoenolpyruvate + H2O</text>
        <dbReference type="Rhea" id="RHEA:10164"/>
        <dbReference type="ChEBI" id="CHEBI:15377"/>
        <dbReference type="ChEBI" id="CHEBI:58289"/>
        <dbReference type="ChEBI" id="CHEBI:58702"/>
        <dbReference type="EC" id="4.2.1.11"/>
    </reaction>
    <physiologicalReaction direction="left-to-right" evidence="11">
        <dbReference type="Rhea" id="RHEA:10165"/>
    </physiologicalReaction>
</comment>
<feature type="binding site" evidence="14">
    <location>
        <position position="169"/>
    </location>
    <ligand>
        <name>substrate</name>
    </ligand>
</feature>
<dbReference type="HOGENOM" id="CLU_031223_2_1_9"/>
<feature type="binding site" evidence="12">
    <location>
        <position position="350"/>
    </location>
    <ligand>
        <name>(2R)-2-phosphoglycerate</name>
        <dbReference type="ChEBI" id="CHEBI:58289"/>
    </ligand>
</feature>
<feature type="binding site" evidence="14">
    <location>
        <position position="325"/>
    </location>
    <ligand>
        <name>substrate</name>
    </ligand>
</feature>
<dbReference type="PANTHER" id="PTHR11902">
    <property type="entry name" value="ENOLASE"/>
    <property type="match status" value="1"/>
</dbReference>
<dbReference type="NCBIfam" id="TIGR01060">
    <property type="entry name" value="eno"/>
    <property type="match status" value="1"/>
</dbReference>
<dbReference type="InterPro" id="IPR029017">
    <property type="entry name" value="Enolase-like_N"/>
</dbReference>
<dbReference type="InterPro" id="IPR036849">
    <property type="entry name" value="Enolase-like_C_sf"/>
</dbReference>
<keyword evidence="6 12" id="KW-0964">Secreted</keyword>
<dbReference type="Pfam" id="PF03952">
    <property type="entry name" value="Enolase_N"/>
    <property type="match status" value="1"/>
</dbReference>
<evidence type="ECO:0000256" key="6">
    <source>
        <dbReference type="ARBA" id="ARBA00022525"/>
    </source>
</evidence>
<evidence type="ECO:0000256" key="7">
    <source>
        <dbReference type="ARBA" id="ARBA00022723"/>
    </source>
</evidence>
<dbReference type="Gene3D" id="3.30.390.10">
    <property type="entry name" value="Enolase-like, N-terminal domain"/>
    <property type="match status" value="1"/>
</dbReference>
<dbReference type="InterPro" id="IPR000941">
    <property type="entry name" value="Enolase"/>
</dbReference>
<evidence type="ECO:0000256" key="12">
    <source>
        <dbReference type="HAMAP-Rule" id="MF_00318"/>
    </source>
</evidence>
<dbReference type="SUPFAM" id="SSF51604">
    <property type="entry name" value="Enolase C-terminal domain-like"/>
    <property type="match status" value="1"/>
</dbReference>
<organism evidence="18 19">
    <name type="scientific">Anaerostipes caccae (strain DSM 14662 / CCUG 47493 / JCM 13470 / NCIMB 13811 / L1-92)</name>
    <dbReference type="NCBI Taxonomy" id="411490"/>
    <lineage>
        <taxon>Bacteria</taxon>
        <taxon>Bacillati</taxon>
        <taxon>Bacillota</taxon>
        <taxon>Clostridia</taxon>
        <taxon>Lachnospirales</taxon>
        <taxon>Lachnospiraceae</taxon>
        <taxon>Anaerostipes</taxon>
    </lineage>
</organism>
<evidence type="ECO:0000313" key="18">
    <source>
        <dbReference type="EMBL" id="EDR96769.1"/>
    </source>
</evidence>
<evidence type="ECO:0000256" key="10">
    <source>
        <dbReference type="ARBA" id="ARBA00023239"/>
    </source>
</evidence>
<keyword evidence="5 12" id="KW-0963">Cytoplasm</keyword>
<dbReference type="Gene3D" id="3.20.20.120">
    <property type="entry name" value="Enolase-like C-terminal domain"/>
    <property type="match status" value="1"/>
</dbReference>
<keyword evidence="8 12" id="KW-0460">Magnesium</keyword>
<comment type="cofactor">
    <cofactor evidence="12">
        <name>Mg(2+)</name>
        <dbReference type="ChEBI" id="CHEBI:18420"/>
    </cofactor>
    <text evidence="12">Binds a second Mg(2+) ion via substrate during catalysis.</text>
</comment>